<evidence type="ECO:0000313" key="1">
    <source>
        <dbReference type="EMBL" id="SHH55177.1"/>
    </source>
</evidence>
<evidence type="ECO:0000313" key="2">
    <source>
        <dbReference type="Proteomes" id="UP000184268"/>
    </source>
</evidence>
<gene>
    <name evidence="1" type="ORF">SAMN02745129_2308</name>
</gene>
<accession>A0A1M5TWK9</accession>
<reference evidence="2" key="1">
    <citation type="submission" date="2016-11" db="EMBL/GenBank/DDBJ databases">
        <authorList>
            <person name="Varghese N."/>
            <person name="Submissions S."/>
        </authorList>
    </citation>
    <scope>NUCLEOTIDE SEQUENCE [LARGE SCALE GENOMIC DNA]</scope>
    <source>
        <strain evidence="2">DSM 16917</strain>
    </source>
</reference>
<dbReference type="AlphaFoldDB" id="A0A1M5TWK9"/>
<dbReference type="STRING" id="299255.SAMN02745129_2308"/>
<protein>
    <submittedName>
        <fullName evidence="1">Uncharacterized protein</fullName>
    </submittedName>
</protein>
<proteinExistence type="predicted"/>
<sequence>MNSLTRPSLQSAFGALDLLSSETVKEADALTLFETDAPGMRLLLGLPNTQAWTEQTQQRCRWLLAIVTGLDLALGLAQRQALSWIQHPFPDPQDLSPADRIHADGLQGLISLYEHLKDSAVPRYQQQRAHIRAPFAQDHPSPVDRPFGALDLLILPRITADDLQDLLEISPTKLAPLLAVPAITEAITADATFQAKARRLLGLLIAFQNCTNLPQSRALTWLANEAPPALGKTPLQLFQDREVDGYEMVYNYLQSKAMGGYE</sequence>
<dbReference type="EMBL" id="FQXG01000003">
    <property type="protein sequence ID" value="SHH55177.1"/>
    <property type="molecule type" value="Genomic_DNA"/>
</dbReference>
<dbReference type="Proteomes" id="UP000184268">
    <property type="component" value="Unassembled WGS sequence"/>
</dbReference>
<organism evidence="1 2">
    <name type="scientific">Ferrimonas marina</name>
    <dbReference type="NCBI Taxonomy" id="299255"/>
    <lineage>
        <taxon>Bacteria</taxon>
        <taxon>Pseudomonadati</taxon>
        <taxon>Pseudomonadota</taxon>
        <taxon>Gammaproteobacteria</taxon>
        <taxon>Alteromonadales</taxon>
        <taxon>Ferrimonadaceae</taxon>
        <taxon>Ferrimonas</taxon>
    </lineage>
</organism>
<name>A0A1M5TWK9_9GAMM</name>
<keyword evidence="2" id="KW-1185">Reference proteome</keyword>
<dbReference type="RefSeq" id="WP_067655891.1">
    <property type="nucleotide sequence ID" value="NZ_FQXG01000003.1"/>
</dbReference>